<keyword evidence="2" id="KW-1133">Transmembrane helix</keyword>
<evidence type="ECO:0000313" key="5">
    <source>
        <dbReference type="Proteomes" id="UP001527866"/>
    </source>
</evidence>
<dbReference type="EMBL" id="JAQFWQ010000044">
    <property type="protein sequence ID" value="MDA2812221.1"/>
    <property type="molecule type" value="Genomic_DNA"/>
</dbReference>
<feature type="transmembrane region" description="Helical" evidence="2">
    <location>
        <begin position="81"/>
        <end position="103"/>
    </location>
</feature>
<protein>
    <recommendedName>
        <fullName evidence="3">DUF7144 domain-containing protein</fullName>
    </recommendedName>
</protein>
<feature type="domain" description="DUF7144" evidence="3">
    <location>
        <begin position="9"/>
        <end position="122"/>
    </location>
</feature>
<proteinExistence type="predicted"/>
<dbReference type="RefSeq" id="WP_270686706.1">
    <property type="nucleotide sequence ID" value="NZ_JAQFWQ010000044.1"/>
</dbReference>
<keyword evidence="2" id="KW-0812">Transmembrane</keyword>
<evidence type="ECO:0000256" key="2">
    <source>
        <dbReference type="SAM" id="Phobius"/>
    </source>
</evidence>
<accession>A0ABT4U5J6</accession>
<reference evidence="4 5" key="1">
    <citation type="submission" date="2023-01" db="EMBL/GenBank/DDBJ databases">
        <title>Draft genome sequence of Nocardiopsis sp. RSe5-2 isolated from halophytes.</title>
        <authorList>
            <person name="Duangmal K."/>
            <person name="Chantavorakit T."/>
        </authorList>
    </citation>
    <scope>NUCLEOTIDE SEQUENCE [LARGE SCALE GENOMIC DNA]</scope>
    <source>
        <strain evidence="4 5">RSe5-2</strain>
    </source>
</reference>
<gene>
    <name evidence="4" type="ORF">O4J56_16370</name>
</gene>
<feature type="transmembrane region" description="Helical" evidence="2">
    <location>
        <begin position="52"/>
        <end position="74"/>
    </location>
</feature>
<evidence type="ECO:0000256" key="1">
    <source>
        <dbReference type="SAM" id="MobiDB-lite"/>
    </source>
</evidence>
<dbReference type="InterPro" id="IPR055568">
    <property type="entry name" value="DUF7144"/>
</dbReference>
<feature type="compositionally biased region" description="Basic and acidic residues" evidence="1">
    <location>
        <begin position="162"/>
        <end position="173"/>
    </location>
</feature>
<sequence>MEASRTNGWMVFGAVLLLMIGAVNLVQGIVAMTRPDYYAVAGGEMLVLDFSGWGLLLTVWGVVLMAAGLALFTGHMWARTLAVVLVAVNAVAQLGFLAAFPLWSLVAIGVDMLAIYGLTAGWPSGAPGAGGVGEGRAYRAGQSDAQAAPAGAGAASGPMGEPDMRMDQERASDEGMPPPPKGRHAQPME</sequence>
<evidence type="ECO:0000313" key="4">
    <source>
        <dbReference type="EMBL" id="MDA2812221.1"/>
    </source>
</evidence>
<feature type="compositionally biased region" description="Low complexity" evidence="1">
    <location>
        <begin position="140"/>
        <end position="158"/>
    </location>
</feature>
<comment type="caution">
    <text evidence="4">The sequence shown here is derived from an EMBL/GenBank/DDBJ whole genome shotgun (WGS) entry which is preliminary data.</text>
</comment>
<dbReference type="Proteomes" id="UP001527866">
    <property type="component" value="Unassembled WGS sequence"/>
</dbReference>
<keyword evidence="2" id="KW-0472">Membrane</keyword>
<feature type="region of interest" description="Disordered" evidence="1">
    <location>
        <begin position="140"/>
        <end position="189"/>
    </location>
</feature>
<evidence type="ECO:0000259" key="3">
    <source>
        <dbReference type="Pfam" id="PF23636"/>
    </source>
</evidence>
<organism evidence="4 5">
    <name type="scientific">Nocardiopsis endophytica</name>
    <dbReference type="NCBI Taxonomy" id="3018445"/>
    <lineage>
        <taxon>Bacteria</taxon>
        <taxon>Bacillati</taxon>
        <taxon>Actinomycetota</taxon>
        <taxon>Actinomycetes</taxon>
        <taxon>Streptosporangiales</taxon>
        <taxon>Nocardiopsidaceae</taxon>
        <taxon>Nocardiopsis</taxon>
    </lineage>
</organism>
<keyword evidence="5" id="KW-1185">Reference proteome</keyword>
<dbReference type="Pfam" id="PF23636">
    <property type="entry name" value="DUF7144"/>
    <property type="match status" value="1"/>
</dbReference>
<name>A0ABT4U5J6_9ACTN</name>